<name>A0A9W9ZIF5_9CNID</name>
<evidence type="ECO:0000256" key="4">
    <source>
        <dbReference type="SAM" id="Coils"/>
    </source>
</evidence>
<dbReference type="InterPro" id="IPR046347">
    <property type="entry name" value="bZIP_sf"/>
</dbReference>
<gene>
    <name evidence="7" type="ORF">OS493_004804</name>
</gene>
<evidence type="ECO:0000313" key="8">
    <source>
        <dbReference type="Proteomes" id="UP001163046"/>
    </source>
</evidence>
<keyword evidence="1" id="KW-0805">Transcription regulation</keyword>
<sequence>MSFFFGNEAAEYSSEEHQPETTQVKMGLQKMIKLKYLEKGTDIPAIQETKIAPTKPKIKKENPDVIKLRRERNKHAAMKCRKRKRERIEKLEKKTNKLEEIRRKKQQEKAKLKEELRNLTSSLRNHCCKLNSKSTTAAADTWTIGLQGLPQWGPLKTIPNFIGT</sequence>
<dbReference type="Gene3D" id="1.20.5.170">
    <property type="match status" value="1"/>
</dbReference>
<reference evidence="7" key="1">
    <citation type="submission" date="2023-01" db="EMBL/GenBank/DDBJ databases">
        <title>Genome assembly of the deep-sea coral Lophelia pertusa.</title>
        <authorList>
            <person name="Herrera S."/>
            <person name="Cordes E."/>
        </authorList>
    </citation>
    <scope>NUCLEOTIDE SEQUENCE</scope>
    <source>
        <strain evidence="7">USNM1676648</strain>
        <tissue evidence="7">Polyp</tissue>
    </source>
</reference>
<keyword evidence="4" id="KW-0175">Coiled coil</keyword>
<keyword evidence="2" id="KW-0238">DNA-binding</keyword>
<accession>A0A9W9ZIF5</accession>
<dbReference type="SMART" id="SM00338">
    <property type="entry name" value="BRLZ"/>
    <property type="match status" value="1"/>
</dbReference>
<dbReference type="EMBL" id="MU826351">
    <property type="protein sequence ID" value="KAJ7381203.1"/>
    <property type="molecule type" value="Genomic_DNA"/>
</dbReference>
<feature type="region of interest" description="Disordered" evidence="5">
    <location>
        <begin position="1"/>
        <end position="22"/>
    </location>
</feature>
<keyword evidence="3" id="KW-0804">Transcription</keyword>
<comment type="caution">
    <text evidence="7">The sequence shown here is derived from an EMBL/GenBank/DDBJ whole genome shotgun (WGS) entry which is preliminary data.</text>
</comment>
<evidence type="ECO:0000313" key="7">
    <source>
        <dbReference type="EMBL" id="KAJ7381203.1"/>
    </source>
</evidence>
<evidence type="ECO:0000259" key="6">
    <source>
        <dbReference type="PROSITE" id="PS50217"/>
    </source>
</evidence>
<evidence type="ECO:0000256" key="5">
    <source>
        <dbReference type="SAM" id="MobiDB-lite"/>
    </source>
</evidence>
<proteinExistence type="predicted"/>
<dbReference type="PANTHER" id="PTHR23351">
    <property type="entry name" value="FOS TRANSCRIPTION FACTOR-RELATED"/>
    <property type="match status" value="1"/>
</dbReference>
<dbReference type="AlphaFoldDB" id="A0A9W9ZIF5"/>
<evidence type="ECO:0000256" key="1">
    <source>
        <dbReference type="ARBA" id="ARBA00023015"/>
    </source>
</evidence>
<dbReference type="GO" id="GO:0005634">
    <property type="term" value="C:nucleus"/>
    <property type="evidence" value="ECO:0007669"/>
    <property type="project" value="TreeGrafter"/>
</dbReference>
<organism evidence="7 8">
    <name type="scientific">Desmophyllum pertusum</name>
    <dbReference type="NCBI Taxonomy" id="174260"/>
    <lineage>
        <taxon>Eukaryota</taxon>
        <taxon>Metazoa</taxon>
        <taxon>Cnidaria</taxon>
        <taxon>Anthozoa</taxon>
        <taxon>Hexacorallia</taxon>
        <taxon>Scleractinia</taxon>
        <taxon>Caryophylliina</taxon>
        <taxon>Caryophylliidae</taxon>
        <taxon>Desmophyllum</taxon>
    </lineage>
</organism>
<keyword evidence="8" id="KW-1185">Reference proteome</keyword>
<dbReference type="PANTHER" id="PTHR23351:SF24">
    <property type="entry name" value="ACTIVATING TRANSCRIPTION FACTOR 3-RELATED"/>
    <property type="match status" value="1"/>
</dbReference>
<dbReference type="InterPro" id="IPR000837">
    <property type="entry name" value="AP-1"/>
</dbReference>
<dbReference type="GO" id="GO:0000981">
    <property type="term" value="F:DNA-binding transcription factor activity, RNA polymerase II-specific"/>
    <property type="evidence" value="ECO:0007669"/>
    <property type="project" value="TreeGrafter"/>
</dbReference>
<dbReference type="PROSITE" id="PS00036">
    <property type="entry name" value="BZIP_BASIC"/>
    <property type="match status" value="1"/>
</dbReference>
<protein>
    <recommendedName>
        <fullName evidence="6">BZIP domain-containing protein</fullName>
    </recommendedName>
</protein>
<dbReference type="PROSITE" id="PS50217">
    <property type="entry name" value="BZIP"/>
    <property type="match status" value="1"/>
</dbReference>
<evidence type="ECO:0000256" key="3">
    <source>
        <dbReference type="ARBA" id="ARBA00023163"/>
    </source>
</evidence>
<dbReference type="SUPFAM" id="SSF57959">
    <property type="entry name" value="Leucine zipper domain"/>
    <property type="match status" value="1"/>
</dbReference>
<dbReference type="InterPro" id="IPR004827">
    <property type="entry name" value="bZIP"/>
</dbReference>
<dbReference type="PRINTS" id="PR00042">
    <property type="entry name" value="LEUZIPPRFOS"/>
</dbReference>
<dbReference type="Proteomes" id="UP001163046">
    <property type="component" value="Unassembled WGS sequence"/>
</dbReference>
<feature type="coiled-coil region" evidence="4">
    <location>
        <begin position="74"/>
        <end position="129"/>
    </location>
</feature>
<dbReference type="GO" id="GO:0000978">
    <property type="term" value="F:RNA polymerase II cis-regulatory region sequence-specific DNA binding"/>
    <property type="evidence" value="ECO:0007669"/>
    <property type="project" value="TreeGrafter"/>
</dbReference>
<feature type="domain" description="BZIP" evidence="6">
    <location>
        <begin position="69"/>
        <end position="126"/>
    </location>
</feature>
<evidence type="ECO:0000256" key="2">
    <source>
        <dbReference type="ARBA" id="ARBA00023125"/>
    </source>
</evidence>